<keyword evidence="2" id="KW-1185">Reference proteome</keyword>
<sequence length="117" mass="13176">MQSGLLQPTNVLLKNGIQENIQNIHNHFSKIAEMLKQLEARNNSLDHSLSLIDEISVTLSSESHEVSKIAFDKLSQVLQKNSGNKTLCQISKKLSGEETDIEEEFPKKNCGAFHMRQ</sequence>
<proteinExistence type="predicted"/>
<name>A0ABQ8U1Y7_PERAM</name>
<reference evidence="1 2" key="1">
    <citation type="journal article" date="2022" name="Allergy">
        <title>Genome assembly and annotation of Periplaneta americana reveal a comprehensive cockroach allergen profile.</title>
        <authorList>
            <person name="Wang L."/>
            <person name="Xiong Q."/>
            <person name="Saelim N."/>
            <person name="Wang L."/>
            <person name="Nong W."/>
            <person name="Wan A.T."/>
            <person name="Shi M."/>
            <person name="Liu X."/>
            <person name="Cao Q."/>
            <person name="Hui J.H.L."/>
            <person name="Sookrung N."/>
            <person name="Leung T.F."/>
            <person name="Tungtrongchitr A."/>
            <person name="Tsui S.K.W."/>
        </authorList>
    </citation>
    <scope>NUCLEOTIDE SEQUENCE [LARGE SCALE GENOMIC DNA]</scope>
    <source>
        <strain evidence="1">PWHHKU_190912</strain>
    </source>
</reference>
<comment type="caution">
    <text evidence="1">The sequence shown here is derived from an EMBL/GenBank/DDBJ whole genome shotgun (WGS) entry which is preliminary data.</text>
</comment>
<accession>A0ABQ8U1Y7</accession>
<evidence type="ECO:0000313" key="2">
    <source>
        <dbReference type="Proteomes" id="UP001148838"/>
    </source>
</evidence>
<gene>
    <name evidence="1" type="ORF">ANN_03259</name>
</gene>
<dbReference type="Proteomes" id="UP001148838">
    <property type="component" value="Unassembled WGS sequence"/>
</dbReference>
<evidence type="ECO:0000313" key="1">
    <source>
        <dbReference type="EMBL" id="KAJ4451787.1"/>
    </source>
</evidence>
<protein>
    <submittedName>
        <fullName evidence="1">Uncharacterized protein</fullName>
    </submittedName>
</protein>
<organism evidence="1 2">
    <name type="scientific">Periplaneta americana</name>
    <name type="common">American cockroach</name>
    <name type="synonym">Blatta americana</name>
    <dbReference type="NCBI Taxonomy" id="6978"/>
    <lineage>
        <taxon>Eukaryota</taxon>
        <taxon>Metazoa</taxon>
        <taxon>Ecdysozoa</taxon>
        <taxon>Arthropoda</taxon>
        <taxon>Hexapoda</taxon>
        <taxon>Insecta</taxon>
        <taxon>Pterygota</taxon>
        <taxon>Neoptera</taxon>
        <taxon>Polyneoptera</taxon>
        <taxon>Dictyoptera</taxon>
        <taxon>Blattodea</taxon>
        <taxon>Blattoidea</taxon>
        <taxon>Blattidae</taxon>
        <taxon>Blattinae</taxon>
        <taxon>Periplaneta</taxon>
    </lineage>
</organism>
<dbReference type="EMBL" id="JAJSOF020000001">
    <property type="protein sequence ID" value="KAJ4451787.1"/>
    <property type="molecule type" value="Genomic_DNA"/>
</dbReference>